<reference evidence="1 2" key="1">
    <citation type="submission" date="2018-03" db="EMBL/GenBank/DDBJ databases">
        <title>Genomic Encyclopedia of Archaeal and Bacterial Type Strains, Phase II (KMG-II): from individual species to whole genera.</title>
        <authorList>
            <person name="Goeker M."/>
        </authorList>
    </citation>
    <scope>NUCLEOTIDE SEQUENCE [LARGE SCALE GENOMIC DNA]</scope>
    <source>
        <strain evidence="1 2">DSM 45211</strain>
    </source>
</reference>
<proteinExistence type="predicted"/>
<dbReference type="Gene3D" id="3.30.420.280">
    <property type="match status" value="1"/>
</dbReference>
<organism evidence="1 2">
    <name type="scientific">Haloactinopolyspora alba</name>
    <dbReference type="NCBI Taxonomy" id="648780"/>
    <lineage>
        <taxon>Bacteria</taxon>
        <taxon>Bacillati</taxon>
        <taxon>Actinomycetota</taxon>
        <taxon>Actinomycetes</taxon>
        <taxon>Jiangellales</taxon>
        <taxon>Jiangellaceae</taxon>
        <taxon>Haloactinopolyspora</taxon>
    </lineage>
</organism>
<dbReference type="OrthoDB" id="4498710at2"/>
<sequence>MLSSKQRASIREATAPVNIWHGSIRSGKTIASILRWLRYVHAAPPGPLAMIGKTRDTIGRNVLDVIEQIDPRAITWQPGAPTATVMGRLVHVLGANDAKAEPKIRGITLAGAYVDEVTLVPESFWVTLLGRLSVDGAQLFGTTNPDSPNHWLKTKFLDRASTLGWRVWHFVMADNPGLSKAYIDAKAVEYTGLWHKRFILGEWVSAEGAVYDMWEPDRHVIRWDELPVMRRLFGVGLDHGTSTTSAGLLLGLGGDDSLYLVDEWRYDRALVQQSLTDAQQSAQFRDWMESRHLPGHAQEPRIEWVFLDPAAASFRAQLYHDGLRRVAAAANDVGHGIRTVASLLATDNLKIADRCAGWIAEAPGYSWDTKASERGEDKPIKTADHSLDGGRYAIASTEHLWRRHVRMAA</sequence>
<dbReference type="Gene3D" id="3.40.50.300">
    <property type="entry name" value="P-loop containing nucleotide triphosphate hydrolases"/>
    <property type="match status" value="1"/>
</dbReference>
<gene>
    <name evidence="1" type="ORF">CLV30_12837</name>
</gene>
<dbReference type="EMBL" id="PYGE01000028">
    <property type="protein sequence ID" value="PSK95785.1"/>
    <property type="molecule type" value="Genomic_DNA"/>
</dbReference>
<dbReference type="InterPro" id="IPR027417">
    <property type="entry name" value="P-loop_NTPase"/>
</dbReference>
<dbReference type="Proteomes" id="UP000243528">
    <property type="component" value="Unassembled WGS sequence"/>
</dbReference>
<evidence type="ECO:0000313" key="2">
    <source>
        <dbReference type="Proteomes" id="UP000243528"/>
    </source>
</evidence>
<accession>A0A2P8DEY6</accession>
<name>A0A2P8DEY6_9ACTN</name>
<evidence type="ECO:0000313" key="1">
    <source>
        <dbReference type="EMBL" id="PSK95785.1"/>
    </source>
</evidence>
<dbReference type="AlphaFoldDB" id="A0A2P8DEY6"/>
<dbReference type="Pfam" id="PF03237">
    <property type="entry name" value="Terminase_6N"/>
    <property type="match status" value="1"/>
</dbReference>
<protein>
    <submittedName>
        <fullName evidence="1">PBSX family phage terminase large subunit</fullName>
    </submittedName>
</protein>
<dbReference type="RefSeq" id="WP_106539790.1">
    <property type="nucleotide sequence ID" value="NZ_PYGE01000028.1"/>
</dbReference>
<comment type="caution">
    <text evidence="1">The sequence shown here is derived from an EMBL/GenBank/DDBJ whole genome shotgun (WGS) entry which is preliminary data.</text>
</comment>
<keyword evidence="2" id="KW-1185">Reference proteome</keyword>